<dbReference type="EMBL" id="JAVRFF010000264">
    <property type="protein sequence ID" value="MDT0478246.1"/>
    <property type="molecule type" value="Genomic_DNA"/>
</dbReference>
<organism evidence="1 2">
    <name type="scientific">Streptomyces hintoniae</name>
    <dbReference type="NCBI Taxonomy" id="3075521"/>
    <lineage>
        <taxon>Bacteria</taxon>
        <taxon>Bacillati</taxon>
        <taxon>Actinomycetota</taxon>
        <taxon>Actinomycetes</taxon>
        <taxon>Kitasatosporales</taxon>
        <taxon>Streptomycetaceae</taxon>
        <taxon>Streptomyces</taxon>
    </lineage>
</organism>
<feature type="non-terminal residue" evidence="1">
    <location>
        <position position="29"/>
    </location>
</feature>
<sequence length="29" mass="2809">MAQSAAPATGAPAITPISAKALAPWAVFV</sequence>
<dbReference type="Proteomes" id="UP001180489">
    <property type="component" value="Unassembled WGS sequence"/>
</dbReference>
<protein>
    <submittedName>
        <fullName evidence="1">CbtB-domain containing protein</fullName>
    </submittedName>
</protein>
<accession>A0ABU2UZE4</accession>
<gene>
    <name evidence="1" type="ORF">RM863_39685</name>
</gene>
<evidence type="ECO:0000313" key="2">
    <source>
        <dbReference type="Proteomes" id="UP001180489"/>
    </source>
</evidence>
<reference evidence="1" key="1">
    <citation type="submission" date="2024-05" db="EMBL/GenBank/DDBJ databases">
        <title>30 novel species of actinomycetes from the DSMZ collection.</title>
        <authorList>
            <person name="Nouioui I."/>
        </authorList>
    </citation>
    <scope>NUCLEOTIDE SEQUENCE</scope>
    <source>
        <strain evidence="1">DSM 41014</strain>
    </source>
</reference>
<proteinExistence type="predicted"/>
<comment type="caution">
    <text evidence="1">The sequence shown here is derived from an EMBL/GenBank/DDBJ whole genome shotgun (WGS) entry which is preliminary data.</text>
</comment>
<evidence type="ECO:0000313" key="1">
    <source>
        <dbReference type="EMBL" id="MDT0478246.1"/>
    </source>
</evidence>
<name>A0ABU2UZE4_9ACTN</name>
<keyword evidence="2" id="KW-1185">Reference proteome</keyword>